<evidence type="ECO:0000313" key="3">
    <source>
        <dbReference type="Proteomes" id="UP000286268"/>
    </source>
</evidence>
<dbReference type="InterPro" id="IPR002925">
    <property type="entry name" value="Dienelactn_hydro"/>
</dbReference>
<dbReference type="Proteomes" id="UP000286268">
    <property type="component" value="Chromosome"/>
</dbReference>
<dbReference type="SUPFAM" id="SSF53474">
    <property type="entry name" value="alpha/beta-Hydrolases"/>
    <property type="match status" value="1"/>
</dbReference>
<reference evidence="2 3" key="1">
    <citation type="submission" date="2018-01" db="EMBL/GenBank/DDBJ databases">
        <title>Genome Sequencing and Assembly of Anaerobacter polyendosporus strain CT4.</title>
        <authorList>
            <person name="Tachaapaikoon C."/>
            <person name="Sutheeworapong S."/>
            <person name="Jenjaroenpun P."/>
            <person name="Wongsurawat T."/>
            <person name="Nookeaw I."/>
            <person name="Cheawchanlertfa P."/>
            <person name="Kosugi A."/>
            <person name="Cheevadhanarak S."/>
            <person name="Ratanakhanokchai K."/>
        </authorList>
    </citation>
    <scope>NUCLEOTIDE SEQUENCE [LARGE SCALE GENOMIC DNA]</scope>
    <source>
        <strain evidence="2 3">CT4</strain>
    </source>
</reference>
<sequence>MKIDFDYNKKTIKYVEGYILKGANYRANYTRFKTLYSFPAAGTETVEVYNFEPKKEVKASALLLHGLGSRNIKFLLWMGAHLASAGVYCSIPVLPGNYTRVENDSVSGRSFLYPEIRVMYKFWQHAVVDVMSTIDYLEQKKVWTKNNCIMGYCLGGMLSSIVASLDKRIDQTIFMTTGGYFPKIIHQSPAAGFVRRMFKEDYKDIHYLYDKERLFQTYEKQLPLVRKMSLQQIINSEDIHPLFKIDPLSYAGSLNKERVTFIDALLDAVIPIGSRMSLFKEMKGSVRYILPMTHGSWLPFEILLAEYILYKVNIADKISLRQVKKKLKFDKDFFFNGD</sequence>
<dbReference type="AlphaFoldDB" id="A0A410DNB8"/>
<keyword evidence="3" id="KW-1185">Reference proteome</keyword>
<dbReference type="EMBL" id="CP025746">
    <property type="protein sequence ID" value="QAA30550.1"/>
    <property type="molecule type" value="Genomic_DNA"/>
</dbReference>
<evidence type="ECO:0000259" key="1">
    <source>
        <dbReference type="Pfam" id="PF01738"/>
    </source>
</evidence>
<feature type="domain" description="Dienelactone hydrolase" evidence="1">
    <location>
        <begin position="118"/>
        <end position="173"/>
    </location>
</feature>
<dbReference type="Gene3D" id="3.40.50.1820">
    <property type="entry name" value="alpha/beta hydrolase"/>
    <property type="match status" value="1"/>
</dbReference>
<keyword evidence="2" id="KW-0378">Hydrolase</keyword>
<name>A0A410DNB8_9CLOT</name>
<evidence type="ECO:0000313" key="2">
    <source>
        <dbReference type="EMBL" id="QAA30550.1"/>
    </source>
</evidence>
<gene>
    <name evidence="2" type="ORF">C1I91_02085</name>
</gene>
<dbReference type="OrthoDB" id="1704934at2"/>
<proteinExistence type="predicted"/>
<dbReference type="GO" id="GO:0016787">
    <property type="term" value="F:hydrolase activity"/>
    <property type="evidence" value="ECO:0007669"/>
    <property type="project" value="UniProtKB-KW"/>
</dbReference>
<dbReference type="Pfam" id="PF01738">
    <property type="entry name" value="DLH"/>
    <property type="match status" value="1"/>
</dbReference>
<accession>A0A410DNB8</accession>
<dbReference type="KEGG" id="cmah:C1I91_02085"/>
<organism evidence="2 3">
    <name type="scientific">Clostridium manihotivorum</name>
    <dbReference type="NCBI Taxonomy" id="2320868"/>
    <lineage>
        <taxon>Bacteria</taxon>
        <taxon>Bacillati</taxon>
        <taxon>Bacillota</taxon>
        <taxon>Clostridia</taxon>
        <taxon>Eubacteriales</taxon>
        <taxon>Clostridiaceae</taxon>
        <taxon>Clostridium</taxon>
    </lineage>
</organism>
<dbReference type="InterPro" id="IPR029058">
    <property type="entry name" value="AB_hydrolase_fold"/>
</dbReference>
<protein>
    <submittedName>
        <fullName evidence="2">Alpha/beta hydrolase</fullName>
    </submittedName>
</protein>
<dbReference type="RefSeq" id="WP_128211000.1">
    <property type="nucleotide sequence ID" value="NZ_CP025746.1"/>
</dbReference>